<feature type="compositionally biased region" description="Basic and acidic residues" evidence="1">
    <location>
        <begin position="497"/>
        <end position="512"/>
    </location>
</feature>
<feature type="region of interest" description="Disordered" evidence="1">
    <location>
        <begin position="618"/>
        <end position="653"/>
    </location>
</feature>
<evidence type="ECO:0000313" key="3">
    <source>
        <dbReference type="Proteomes" id="UP000310200"/>
    </source>
</evidence>
<accession>A0A4V3SAE1</accession>
<keyword evidence="3" id="KW-1185">Reference proteome</keyword>
<feature type="region of interest" description="Disordered" evidence="1">
    <location>
        <begin position="468"/>
        <end position="559"/>
    </location>
</feature>
<proteinExistence type="predicted"/>
<dbReference type="EMBL" id="QBLH01002377">
    <property type="protein sequence ID" value="TGZ48664.1"/>
    <property type="molecule type" value="Genomic_DNA"/>
</dbReference>
<sequence length="800" mass="88785">MSLDTPTRRRKRAATVGELIKCGLILMQLPVCRQPAAPPTRLNCSLLNYSSPFLIPLTNRSPGPRSLALDTFHTTDTVSARQLPPSSISSSPSSSSFISLIRPELKCTTYTHDGLPPLCIGLDDDDDDDDDDERNLNAKRSPTFNSVQFSTAVFRAVAVAAMATRVVMPRAHAHCAATALRCYNRRAEAAAVSTEKLTSGLRPPSTLTAGLRDRGEKERERKGVKERWPISSVSLNAARVLSYVCRPVLFYGRPRTRSAILNEREPFDGGNEPINPLRTNIANSLQTDEITRARETFVTVADNDWRYLSRLTIAAYRNGGARITRKKCVEREMEARASREEQGKFKTASVTISRVCGSRTLRSNLMARPLFHRNLRYPMRFSSLGEIILRKINIHKHAAVTQRVTYASRLINRKGERWIGARLQEEKKETFSRVQCSVASVAIKGGSAGEYRGRRRRGGEKVRAKWRQEAREEAAETQVEEAAGEEEREVTRGAGTRAREDTGTRAREDSMRGRKRKNARVTTDTGGTRGLPEGEGKSGRVRTRREIERESGTETRRQRGPHGVIRSIADYDPRFVHPRGVFAPLSVPNVVVDGSGGDDGGGIAPLRIAKRCAEAHSPSLAQTGRPAGRRRTLCPSNTPRNREGKKGVEEAEEAEEEKRVIFPWYFSRGVANRPSKREVAPSVSSPFSSSFTQFPSSNPHYAFAGHYGVPVLEYAVLRISDPIVTFPFSRLSSRSTTATNNVARFCSSSPSDFNGDNMRLVCATCHAHRERMHTNVDPVRANLGLCTDTVADAEISCQLR</sequence>
<feature type="compositionally biased region" description="Basic and acidic residues" evidence="1">
    <location>
        <begin position="532"/>
        <end position="557"/>
    </location>
</feature>
<feature type="compositionally biased region" description="Basic and acidic residues" evidence="1">
    <location>
        <begin position="640"/>
        <end position="649"/>
    </location>
</feature>
<comment type="caution">
    <text evidence="2">The sequence shown here is derived from an EMBL/GenBank/DDBJ whole genome shotgun (WGS) entry which is preliminary data.</text>
</comment>
<feature type="region of interest" description="Disordered" evidence="1">
    <location>
        <begin position="194"/>
        <end position="223"/>
    </location>
</feature>
<feature type="compositionally biased region" description="Acidic residues" evidence="1">
    <location>
        <begin position="478"/>
        <end position="488"/>
    </location>
</feature>
<protein>
    <submittedName>
        <fullName evidence="2">Uncharacterized protein</fullName>
    </submittedName>
</protein>
<name>A0A4V3SAE1_9HYME</name>
<dbReference type="Proteomes" id="UP000310200">
    <property type="component" value="Unassembled WGS sequence"/>
</dbReference>
<gene>
    <name evidence="2" type="ORF">DBV15_04850</name>
</gene>
<evidence type="ECO:0000313" key="2">
    <source>
        <dbReference type="EMBL" id="TGZ48664.1"/>
    </source>
</evidence>
<organism evidence="2 3">
    <name type="scientific">Temnothorax longispinosus</name>
    <dbReference type="NCBI Taxonomy" id="300112"/>
    <lineage>
        <taxon>Eukaryota</taxon>
        <taxon>Metazoa</taxon>
        <taxon>Ecdysozoa</taxon>
        <taxon>Arthropoda</taxon>
        <taxon>Hexapoda</taxon>
        <taxon>Insecta</taxon>
        <taxon>Pterygota</taxon>
        <taxon>Neoptera</taxon>
        <taxon>Endopterygota</taxon>
        <taxon>Hymenoptera</taxon>
        <taxon>Apocrita</taxon>
        <taxon>Aculeata</taxon>
        <taxon>Formicoidea</taxon>
        <taxon>Formicidae</taxon>
        <taxon>Myrmicinae</taxon>
        <taxon>Temnothorax</taxon>
    </lineage>
</organism>
<evidence type="ECO:0000256" key="1">
    <source>
        <dbReference type="SAM" id="MobiDB-lite"/>
    </source>
</evidence>
<reference evidence="2 3" key="1">
    <citation type="journal article" date="2019" name="Philos. Trans. R. Soc. Lond., B, Biol. Sci.">
        <title>Ant behaviour and brain gene expression of defending hosts depend on the ecological success of the intruding social parasite.</title>
        <authorList>
            <person name="Kaur R."/>
            <person name="Stoldt M."/>
            <person name="Jongepier E."/>
            <person name="Feldmeyer B."/>
            <person name="Menzel F."/>
            <person name="Bornberg-Bauer E."/>
            <person name="Foitzik S."/>
        </authorList>
    </citation>
    <scope>NUCLEOTIDE SEQUENCE [LARGE SCALE GENOMIC DNA]</scope>
    <source>
        <tissue evidence="2">Whole body</tissue>
    </source>
</reference>
<dbReference type="AlphaFoldDB" id="A0A4V3SAE1"/>
<feature type="compositionally biased region" description="Basic and acidic residues" evidence="1">
    <location>
        <begin position="211"/>
        <end position="223"/>
    </location>
</feature>